<reference evidence="1" key="1">
    <citation type="submission" date="2021-06" db="EMBL/GenBank/DDBJ databases">
        <authorList>
            <person name="Kallberg Y."/>
            <person name="Tangrot J."/>
            <person name="Rosling A."/>
        </authorList>
    </citation>
    <scope>NUCLEOTIDE SEQUENCE</scope>
    <source>
        <strain evidence="1">87-6 pot B 2015</strain>
    </source>
</reference>
<dbReference type="AlphaFoldDB" id="A0A9N9IGI7"/>
<protein>
    <submittedName>
        <fullName evidence="1">5108_t:CDS:1</fullName>
    </submittedName>
</protein>
<comment type="caution">
    <text evidence="1">The sequence shown here is derived from an EMBL/GenBank/DDBJ whole genome shotgun (WGS) entry which is preliminary data.</text>
</comment>
<feature type="non-terminal residue" evidence="1">
    <location>
        <position position="53"/>
    </location>
</feature>
<keyword evidence="2" id="KW-1185">Reference proteome</keyword>
<organism evidence="1 2">
    <name type="scientific">Funneliformis mosseae</name>
    <name type="common">Endomycorrhizal fungus</name>
    <name type="synonym">Glomus mosseae</name>
    <dbReference type="NCBI Taxonomy" id="27381"/>
    <lineage>
        <taxon>Eukaryota</taxon>
        <taxon>Fungi</taxon>
        <taxon>Fungi incertae sedis</taxon>
        <taxon>Mucoromycota</taxon>
        <taxon>Glomeromycotina</taxon>
        <taxon>Glomeromycetes</taxon>
        <taxon>Glomerales</taxon>
        <taxon>Glomeraceae</taxon>
        <taxon>Funneliformis</taxon>
    </lineage>
</organism>
<dbReference type="EMBL" id="CAJVPP010018715">
    <property type="protein sequence ID" value="CAG8736225.1"/>
    <property type="molecule type" value="Genomic_DNA"/>
</dbReference>
<gene>
    <name evidence="1" type="ORF">FMOSSE_LOCUS15902</name>
</gene>
<dbReference type="Proteomes" id="UP000789375">
    <property type="component" value="Unassembled WGS sequence"/>
</dbReference>
<evidence type="ECO:0000313" key="2">
    <source>
        <dbReference type="Proteomes" id="UP000789375"/>
    </source>
</evidence>
<proteinExistence type="predicted"/>
<name>A0A9N9IGI7_FUNMO</name>
<sequence length="53" mass="5988">MSMDMDNNIEILTHSNDSNILSAHVNQIQELMFTFSSQLQLVTSVIAQFTPMT</sequence>
<accession>A0A9N9IGI7</accession>
<evidence type="ECO:0000313" key="1">
    <source>
        <dbReference type="EMBL" id="CAG8736225.1"/>
    </source>
</evidence>